<feature type="compositionally biased region" description="Polar residues" evidence="12">
    <location>
        <begin position="29"/>
        <end position="47"/>
    </location>
</feature>
<dbReference type="SMART" id="SM00382">
    <property type="entry name" value="AAA"/>
    <property type="match status" value="2"/>
</dbReference>
<feature type="domain" description="ABC transmembrane type-1" evidence="15">
    <location>
        <begin position="814"/>
        <end position="1101"/>
    </location>
</feature>
<dbReference type="InterPro" id="IPR003593">
    <property type="entry name" value="AAA+_ATPase"/>
</dbReference>
<dbReference type="CDD" id="cd18577">
    <property type="entry name" value="ABC_6TM_Pgp_ABCB1_D1_like"/>
    <property type="match status" value="1"/>
</dbReference>
<feature type="transmembrane region" description="Helical" evidence="13">
    <location>
        <begin position="380"/>
        <end position="402"/>
    </location>
</feature>
<sequence length="1381" mass="151174">MAASFEKIEVGTSVDMPPPVSEADEETPVTPSSASTVHGEQISVVNTSEKDDDSPPELALEASEARPVSPSTTSPVLDEKTVVETFEEKTADSAPETVAVDASTQPATAPQQPQPEKKKNPLLLKPEYKTALKDYVRIFSFSTWLDRVLLVAATVTSIGAGVTMPVMNVIFGRMVGSFTGYYGADAATTYELFKNSIASCALYLLGLFFIRLVLDYVAYMGFRMTSLRISAAIRLKYMRCLFGQPVSTMDILPPGQTAAIVTITASILQAGISEKLSAFLQSVSTVISALIIAMSYSWSLTLITASGLVLITVVYAATTPFLVKLLNEVQHADIQASTTANEIFGSIRMISACGAEEKMAKRYAGWVDESRRRGLKMSPLIAVQQAPIQFAIYGTFALSFWYSLKMYMELRFNSSEALIVVLMSVMLMTTSIGGITAPLSAAARAASAATVFYTIIDAPRPDRSGIKGPEASATENIILENVNFAYMTRPDLKVLDNLSLCLPAGKITAIVGPSGSGKSTIVGLLERWYEIEAPESGDMSLYFRNGSITVGGRHLREIDVKWWRTQIGLVQQEPFLFNDSIYRNVAFGLIGTEWEDADLETKKKLVKQACNEAFADEFITRLPEGYSTIVGEAGIKLSGGQRQRLAIARSIVKRPSILILDEATSSIDVRGEQMVQAALDKVSQGRTTLMIAHRLTTIKKADNIIVLRKGQLVQQGTHESLMADEGGAYWTLATAQQLRTAGDEDEEEGVLAPHGAGGELAGKKSMGTIGDESVIIEETNVAASVAETPKKTRSFWGSFGLLLREQKVHWRWYVVLLLSAVGGGASQPIQAYLFAAELTLFQLWGPWLPALASFWSLMFVALAGFVGICYFALGWSSSTIAFHITHFYRGEYFHNILSKSVGFFDDDNHSVGALTARLATDPSQLQELLGTNMAFAIISILNVVGCLTISFYFGWKLTIVTLCSSMPLIVAAAFFRIRYETQFEKMNNAVFAESAKFATESIGAFRTVSALTLEDTILDRYETLLHEHIRKAFLKSSWTTLVFAMADSIALLCMAFVLWYGGNLMLNHEYLPFQYIVVYIAVLQGGMGAGQWLSYGPNIAKASVAANRIIDMRVRDQIDGKLNSLDFGNIGDNDLGVKIQFQNVWFRYPTRDVPILNGLSLTIEKGQFAAIVGPSGSGKTTVVSLLERFYKPHSGRITYNGLDISDLCMSSYRKGISLVAQEPNLFDGTLRDNVLLGVDADTTTEEQLHQACRDAEIHDFIVSLPDGYNTEVGTRGVTLSGGQKQRLAIARALIRDPRLLLLDEATSNLDAETEKAVQAVFEKNKKNRTMVVVAHRLATVQNADVIFVLGDGKVMEKGDHATLLRKKGIYYQMCQSQALDR</sequence>
<feature type="transmembrane region" description="Helical" evidence="13">
    <location>
        <begin position="302"/>
        <end position="323"/>
    </location>
</feature>
<evidence type="ECO:0000256" key="2">
    <source>
        <dbReference type="ARBA" id="ARBA00004308"/>
    </source>
</evidence>
<evidence type="ECO:0000259" key="15">
    <source>
        <dbReference type="PROSITE" id="PS50929"/>
    </source>
</evidence>
<dbReference type="EMBL" id="JAULSO010000005">
    <property type="protein sequence ID" value="KAK3682253.1"/>
    <property type="molecule type" value="Genomic_DNA"/>
</dbReference>
<feature type="transmembrane region" description="Helical" evidence="13">
    <location>
        <begin position="1073"/>
        <end position="1093"/>
    </location>
</feature>
<feature type="transmembrane region" description="Helical" evidence="13">
    <location>
        <begin position="847"/>
        <end position="873"/>
    </location>
</feature>
<protein>
    <submittedName>
        <fullName evidence="16">Spermidine/putrescine import ATP-binding protein potA</fullName>
    </submittedName>
</protein>
<evidence type="ECO:0000256" key="4">
    <source>
        <dbReference type="ARBA" id="ARBA00022448"/>
    </source>
</evidence>
<feature type="domain" description="ABC transporter" evidence="14">
    <location>
        <begin position="1139"/>
        <end position="1376"/>
    </location>
</feature>
<evidence type="ECO:0000256" key="13">
    <source>
        <dbReference type="SAM" id="Phobius"/>
    </source>
</evidence>
<reference evidence="16" key="2">
    <citation type="submission" date="2023-06" db="EMBL/GenBank/DDBJ databases">
        <authorList>
            <consortium name="Lawrence Berkeley National Laboratory"/>
            <person name="Haridas S."/>
            <person name="Hensen N."/>
            <person name="Bonometti L."/>
            <person name="Westerberg I."/>
            <person name="Brannstrom I.O."/>
            <person name="Guillou S."/>
            <person name="Cros-Aarteil S."/>
            <person name="Calhoun S."/>
            <person name="Kuo A."/>
            <person name="Mondo S."/>
            <person name="Pangilinan J."/>
            <person name="Riley R."/>
            <person name="Labutti K."/>
            <person name="Andreopoulos B."/>
            <person name="Lipzen A."/>
            <person name="Chen C."/>
            <person name="Yanf M."/>
            <person name="Daum C."/>
            <person name="Ng V."/>
            <person name="Clum A."/>
            <person name="Steindorff A."/>
            <person name="Ohm R."/>
            <person name="Martin F."/>
            <person name="Silar P."/>
            <person name="Natvig D."/>
            <person name="Lalanne C."/>
            <person name="Gautier V."/>
            <person name="Ament-Velasquez S.L."/>
            <person name="Kruys A."/>
            <person name="Hutchinson M.I."/>
            <person name="Powell A.J."/>
            <person name="Barry K."/>
            <person name="Miller A.N."/>
            <person name="Grigoriev I.V."/>
            <person name="Debuchy R."/>
            <person name="Gladieux P."/>
            <person name="Thoren M.H."/>
            <person name="Johannesson H."/>
        </authorList>
    </citation>
    <scope>NUCLEOTIDE SEQUENCE</scope>
    <source>
        <strain evidence="16">CBS 314.62</strain>
    </source>
</reference>
<dbReference type="CDD" id="cd03249">
    <property type="entry name" value="ABC_MTABC3_MDL1_MDL2"/>
    <property type="match status" value="1"/>
</dbReference>
<gene>
    <name evidence="16" type="ORF">B0T22DRAFT_494014</name>
</gene>
<evidence type="ECO:0000256" key="1">
    <source>
        <dbReference type="ARBA" id="ARBA00004141"/>
    </source>
</evidence>
<dbReference type="GO" id="GO:0090374">
    <property type="term" value="P:oligopeptide export from mitochondrion"/>
    <property type="evidence" value="ECO:0007669"/>
    <property type="project" value="TreeGrafter"/>
</dbReference>
<feature type="transmembrane region" description="Helical" evidence="13">
    <location>
        <begin position="148"/>
        <end position="172"/>
    </location>
</feature>
<dbReference type="FunFam" id="1.20.1560.10:FF:000057">
    <property type="entry name" value="ABC multidrug transporter SitT"/>
    <property type="match status" value="1"/>
</dbReference>
<dbReference type="GO" id="GO:0005524">
    <property type="term" value="F:ATP binding"/>
    <property type="evidence" value="ECO:0007669"/>
    <property type="project" value="UniProtKB-KW"/>
</dbReference>
<evidence type="ECO:0000256" key="11">
    <source>
        <dbReference type="ARBA" id="ARBA00023180"/>
    </source>
</evidence>
<comment type="similarity">
    <text evidence="3">Belongs to the ABC transporter superfamily. ABCB family. Multidrug resistance exporter (TC 3.A.1.201) subfamily.</text>
</comment>
<accession>A0AAE0X130</accession>
<feature type="transmembrane region" description="Helical" evidence="13">
    <location>
        <begin position="959"/>
        <end position="977"/>
    </location>
</feature>
<dbReference type="InterPro" id="IPR039421">
    <property type="entry name" value="Type_1_exporter"/>
</dbReference>
<dbReference type="PANTHER" id="PTHR43394">
    <property type="entry name" value="ATP-DEPENDENT PERMEASE MDL1, MITOCHONDRIAL"/>
    <property type="match status" value="1"/>
</dbReference>
<dbReference type="Pfam" id="PF00664">
    <property type="entry name" value="ABC_membrane"/>
    <property type="match status" value="2"/>
</dbReference>
<dbReference type="GO" id="GO:0016887">
    <property type="term" value="F:ATP hydrolysis activity"/>
    <property type="evidence" value="ECO:0007669"/>
    <property type="project" value="InterPro"/>
</dbReference>
<keyword evidence="10 13" id="KW-0472">Membrane</keyword>
<dbReference type="Gene3D" id="3.40.50.300">
    <property type="entry name" value="P-loop containing nucleotide triphosphate hydrolases"/>
    <property type="match status" value="2"/>
</dbReference>
<dbReference type="Proteomes" id="UP001270362">
    <property type="component" value="Unassembled WGS sequence"/>
</dbReference>
<evidence type="ECO:0000256" key="12">
    <source>
        <dbReference type="SAM" id="MobiDB-lite"/>
    </source>
</evidence>
<dbReference type="InterPro" id="IPR011527">
    <property type="entry name" value="ABC1_TM_dom"/>
</dbReference>
<evidence type="ECO:0000313" key="17">
    <source>
        <dbReference type="Proteomes" id="UP001270362"/>
    </source>
</evidence>
<feature type="transmembrane region" description="Helical" evidence="13">
    <location>
        <begin position="192"/>
        <end position="214"/>
    </location>
</feature>
<dbReference type="PROSITE" id="PS50929">
    <property type="entry name" value="ABC_TM1F"/>
    <property type="match status" value="2"/>
</dbReference>
<dbReference type="Pfam" id="PF00005">
    <property type="entry name" value="ABC_tran"/>
    <property type="match status" value="2"/>
</dbReference>
<proteinExistence type="inferred from homology"/>
<dbReference type="InterPro" id="IPR017871">
    <property type="entry name" value="ABC_transporter-like_CS"/>
</dbReference>
<keyword evidence="11" id="KW-0325">Glycoprotein</keyword>
<feature type="domain" description="ABC transmembrane type-1" evidence="15">
    <location>
        <begin position="151"/>
        <end position="444"/>
    </location>
</feature>
<evidence type="ECO:0000256" key="10">
    <source>
        <dbReference type="ARBA" id="ARBA00023136"/>
    </source>
</evidence>
<keyword evidence="6" id="KW-0677">Repeat</keyword>
<feature type="transmembrane region" description="Helical" evidence="13">
    <location>
        <begin position="933"/>
        <end position="953"/>
    </location>
</feature>
<dbReference type="InterPro" id="IPR036640">
    <property type="entry name" value="ABC1_TM_sf"/>
</dbReference>
<feature type="transmembrane region" description="Helical" evidence="13">
    <location>
        <begin position="1038"/>
        <end position="1061"/>
    </location>
</feature>
<dbReference type="PANTHER" id="PTHR43394:SF11">
    <property type="entry name" value="ATP-BINDING CASSETTE TRANSPORTER"/>
    <property type="match status" value="1"/>
</dbReference>
<organism evidence="16 17">
    <name type="scientific">Podospora appendiculata</name>
    <dbReference type="NCBI Taxonomy" id="314037"/>
    <lineage>
        <taxon>Eukaryota</taxon>
        <taxon>Fungi</taxon>
        <taxon>Dikarya</taxon>
        <taxon>Ascomycota</taxon>
        <taxon>Pezizomycotina</taxon>
        <taxon>Sordariomycetes</taxon>
        <taxon>Sordariomycetidae</taxon>
        <taxon>Sordariales</taxon>
        <taxon>Podosporaceae</taxon>
        <taxon>Podospora</taxon>
    </lineage>
</organism>
<feature type="transmembrane region" description="Helical" evidence="13">
    <location>
        <begin position="417"/>
        <end position="437"/>
    </location>
</feature>
<evidence type="ECO:0000256" key="7">
    <source>
        <dbReference type="ARBA" id="ARBA00022741"/>
    </source>
</evidence>
<dbReference type="SUPFAM" id="SSF52540">
    <property type="entry name" value="P-loop containing nucleoside triphosphate hydrolases"/>
    <property type="match status" value="2"/>
</dbReference>
<keyword evidence="17" id="KW-1185">Reference proteome</keyword>
<keyword evidence="9 13" id="KW-1133">Transmembrane helix</keyword>
<dbReference type="FunFam" id="3.40.50.300:FF:001530">
    <property type="entry name" value="ABC multidrug transporter (Eurofung)"/>
    <property type="match status" value="1"/>
</dbReference>
<dbReference type="CDD" id="cd18578">
    <property type="entry name" value="ABC_6TM_Pgp_ABCB1_D2_like"/>
    <property type="match status" value="1"/>
</dbReference>
<dbReference type="GO" id="GO:0015421">
    <property type="term" value="F:ABC-type oligopeptide transporter activity"/>
    <property type="evidence" value="ECO:0007669"/>
    <property type="project" value="TreeGrafter"/>
</dbReference>
<comment type="subcellular location">
    <subcellularLocation>
        <location evidence="2">Endomembrane system</location>
    </subcellularLocation>
    <subcellularLocation>
        <location evidence="1">Membrane</location>
        <topology evidence="1">Multi-pass membrane protein</topology>
    </subcellularLocation>
</comment>
<keyword evidence="7" id="KW-0547">Nucleotide-binding</keyword>
<evidence type="ECO:0000256" key="3">
    <source>
        <dbReference type="ARBA" id="ARBA00007577"/>
    </source>
</evidence>
<evidence type="ECO:0000313" key="16">
    <source>
        <dbReference type="EMBL" id="KAK3682253.1"/>
    </source>
</evidence>
<feature type="domain" description="ABC transporter" evidence="14">
    <location>
        <begin position="477"/>
        <end position="734"/>
    </location>
</feature>
<evidence type="ECO:0000259" key="14">
    <source>
        <dbReference type="PROSITE" id="PS50893"/>
    </source>
</evidence>
<feature type="transmembrane region" description="Helical" evidence="13">
    <location>
        <begin position="812"/>
        <end position="835"/>
    </location>
</feature>
<keyword evidence="8 16" id="KW-0067">ATP-binding</keyword>
<dbReference type="InterPro" id="IPR027417">
    <property type="entry name" value="P-loop_NTPase"/>
</dbReference>
<feature type="transmembrane region" description="Helical" evidence="13">
    <location>
        <begin position="276"/>
        <end position="296"/>
    </location>
</feature>
<name>A0AAE0X130_9PEZI</name>
<evidence type="ECO:0000256" key="6">
    <source>
        <dbReference type="ARBA" id="ARBA00022737"/>
    </source>
</evidence>
<evidence type="ECO:0000256" key="8">
    <source>
        <dbReference type="ARBA" id="ARBA00022840"/>
    </source>
</evidence>
<dbReference type="GO" id="GO:0005743">
    <property type="term" value="C:mitochondrial inner membrane"/>
    <property type="evidence" value="ECO:0007669"/>
    <property type="project" value="TreeGrafter"/>
</dbReference>
<feature type="compositionally biased region" description="Basic and acidic residues" evidence="12">
    <location>
        <begin position="77"/>
        <end position="91"/>
    </location>
</feature>
<feature type="region of interest" description="Disordered" evidence="12">
    <location>
        <begin position="1"/>
        <end position="121"/>
    </location>
</feature>
<dbReference type="SUPFAM" id="SSF90123">
    <property type="entry name" value="ABC transporter transmembrane region"/>
    <property type="match status" value="2"/>
</dbReference>
<dbReference type="PROSITE" id="PS50893">
    <property type="entry name" value="ABC_TRANSPORTER_2"/>
    <property type="match status" value="2"/>
</dbReference>
<comment type="caution">
    <text evidence="16">The sequence shown here is derived from an EMBL/GenBank/DDBJ whole genome shotgun (WGS) entry which is preliminary data.</text>
</comment>
<keyword evidence="5 13" id="KW-0812">Transmembrane</keyword>
<dbReference type="Gene3D" id="1.20.1560.10">
    <property type="entry name" value="ABC transporter type 1, transmembrane domain"/>
    <property type="match status" value="1"/>
</dbReference>
<reference evidence="16" key="1">
    <citation type="journal article" date="2023" name="Mol. Phylogenet. Evol.">
        <title>Genome-scale phylogeny and comparative genomics of the fungal order Sordariales.</title>
        <authorList>
            <person name="Hensen N."/>
            <person name="Bonometti L."/>
            <person name="Westerberg I."/>
            <person name="Brannstrom I.O."/>
            <person name="Guillou S."/>
            <person name="Cros-Aarteil S."/>
            <person name="Calhoun S."/>
            <person name="Haridas S."/>
            <person name="Kuo A."/>
            <person name="Mondo S."/>
            <person name="Pangilinan J."/>
            <person name="Riley R."/>
            <person name="LaButti K."/>
            <person name="Andreopoulos B."/>
            <person name="Lipzen A."/>
            <person name="Chen C."/>
            <person name="Yan M."/>
            <person name="Daum C."/>
            <person name="Ng V."/>
            <person name="Clum A."/>
            <person name="Steindorff A."/>
            <person name="Ohm R.A."/>
            <person name="Martin F."/>
            <person name="Silar P."/>
            <person name="Natvig D.O."/>
            <person name="Lalanne C."/>
            <person name="Gautier V."/>
            <person name="Ament-Velasquez S.L."/>
            <person name="Kruys A."/>
            <person name="Hutchinson M.I."/>
            <person name="Powell A.J."/>
            <person name="Barry K."/>
            <person name="Miller A.N."/>
            <person name="Grigoriev I.V."/>
            <person name="Debuchy R."/>
            <person name="Gladieux P."/>
            <person name="Hiltunen Thoren M."/>
            <person name="Johannesson H."/>
        </authorList>
    </citation>
    <scope>NUCLEOTIDE SEQUENCE</scope>
    <source>
        <strain evidence="16">CBS 314.62</strain>
    </source>
</reference>
<evidence type="ECO:0000256" key="9">
    <source>
        <dbReference type="ARBA" id="ARBA00022989"/>
    </source>
</evidence>
<evidence type="ECO:0000256" key="5">
    <source>
        <dbReference type="ARBA" id="ARBA00022692"/>
    </source>
</evidence>
<dbReference type="FunFam" id="3.40.50.300:FF:000913">
    <property type="entry name" value="ABC multidrug transporter SitT"/>
    <property type="match status" value="1"/>
</dbReference>
<dbReference type="InterPro" id="IPR003439">
    <property type="entry name" value="ABC_transporter-like_ATP-bd"/>
</dbReference>
<keyword evidence="4" id="KW-0813">Transport</keyword>
<dbReference type="GO" id="GO:0012505">
    <property type="term" value="C:endomembrane system"/>
    <property type="evidence" value="ECO:0007669"/>
    <property type="project" value="UniProtKB-SubCell"/>
</dbReference>
<dbReference type="PROSITE" id="PS00211">
    <property type="entry name" value="ABC_TRANSPORTER_1"/>
    <property type="match status" value="2"/>
</dbReference>